<dbReference type="CDD" id="cd00190">
    <property type="entry name" value="Tryp_SPc"/>
    <property type="match status" value="1"/>
</dbReference>
<dbReference type="PANTHER" id="PTHR24276:SF98">
    <property type="entry name" value="FI18310P1-RELATED"/>
    <property type="match status" value="1"/>
</dbReference>
<dbReference type="Gene3D" id="2.40.10.10">
    <property type="entry name" value="Trypsin-like serine proteases"/>
    <property type="match status" value="1"/>
</dbReference>
<dbReference type="FunFam" id="2.40.10.10:FF:000068">
    <property type="entry name" value="transmembrane protease serine 2"/>
    <property type="match status" value="1"/>
</dbReference>
<dbReference type="GO" id="GO:0004252">
    <property type="term" value="F:serine-type endopeptidase activity"/>
    <property type="evidence" value="ECO:0007669"/>
    <property type="project" value="InterPro"/>
</dbReference>
<feature type="domain" description="Peptidase S1" evidence="5">
    <location>
        <begin position="33"/>
        <end position="264"/>
    </location>
</feature>
<evidence type="ECO:0000256" key="2">
    <source>
        <dbReference type="ARBA" id="ARBA00023157"/>
    </source>
</evidence>
<keyword evidence="4" id="KW-0732">Signal</keyword>
<keyword evidence="2" id="KW-1015">Disulfide bond</keyword>
<keyword evidence="3" id="KW-0720">Serine protease</keyword>
<dbReference type="STRING" id="796925.A0A137PIN9"/>
<feature type="signal peptide" evidence="4">
    <location>
        <begin position="1"/>
        <end position="20"/>
    </location>
</feature>
<evidence type="ECO:0000256" key="1">
    <source>
        <dbReference type="ARBA" id="ARBA00007664"/>
    </source>
</evidence>
<feature type="chain" id="PRO_5007294949" evidence="4">
    <location>
        <begin position="21"/>
        <end position="264"/>
    </location>
</feature>
<reference evidence="6 7" key="1">
    <citation type="journal article" date="2015" name="Genome Biol. Evol.">
        <title>Phylogenomic analyses indicate that early fungi evolved digesting cell walls of algal ancestors of land plants.</title>
        <authorList>
            <person name="Chang Y."/>
            <person name="Wang S."/>
            <person name="Sekimoto S."/>
            <person name="Aerts A.L."/>
            <person name="Choi C."/>
            <person name="Clum A."/>
            <person name="LaButti K.M."/>
            <person name="Lindquist E.A."/>
            <person name="Yee Ngan C."/>
            <person name="Ohm R.A."/>
            <person name="Salamov A.A."/>
            <person name="Grigoriev I.V."/>
            <person name="Spatafora J.W."/>
            <person name="Berbee M.L."/>
        </authorList>
    </citation>
    <scope>NUCLEOTIDE SEQUENCE [LARGE SCALE GENOMIC DNA]</scope>
    <source>
        <strain evidence="6 7">NRRL 28638</strain>
    </source>
</reference>
<evidence type="ECO:0000259" key="5">
    <source>
        <dbReference type="PROSITE" id="PS50240"/>
    </source>
</evidence>
<name>A0A137PIN9_CONC2</name>
<keyword evidence="3 6" id="KW-0645">Protease</keyword>
<dbReference type="InterPro" id="IPR033116">
    <property type="entry name" value="TRYPSIN_SER"/>
</dbReference>
<evidence type="ECO:0000256" key="3">
    <source>
        <dbReference type="RuleBase" id="RU363034"/>
    </source>
</evidence>
<dbReference type="InterPro" id="IPR018114">
    <property type="entry name" value="TRYPSIN_HIS"/>
</dbReference>
<keyword evidence="3" id="KW-0378">Hydrolase</keyword>
<sequence length="264" mass="28509">MMMNFAINVILLLQSGIVNCQKFSLETPVESKLINSNDSQNNQLPGIAAIQTKDGQTFCGGSLISPRAILTAGHCVSDTKPEDVRVVLSSPNLKQSSNDHIFSVKEFKFNPSFKYEKSKDSIDLQHDLAIIYLSNEASSVPLMNMDPGNFGGVDRAKAQVYGYGLTNPTASEASPTLQTTDLMVTNSNSCTKEYGDEFKSDQMICAQGPPQNPQAATCNGDSGSPLIIEGFLAGVVSYGSPNCNNGLSVFTRVFPNLDWILHNL</sequence>
<dbReference type="InterPro" id="IPR009003">
    <property type="entry name" value="Peptidase_S1_PA"/>
</dbReference>
<dbReference type="PROSITE" id="PS00135">
    <property type="entry name" value="TRYPSIN_SER"/>
    <property type="match status" value="1"/>
</dbReference>
<dbReference type="Proteomes" id="UP000070444">
    <property type="component" value="Unassembled WGS sequence"/>
</dbReference>
<dbReference type="OrthoDB" id="6380398at2759"/>
<dbReference type="InterPro" id="IPR001314">
    <property type="entry name" value="Peptidase_S1A"/>
</dbReference>
<dbReference type="AlphaFoldDB" id="A0A137PIN9"/>
<dbReference type="PRINTS" id="PR00722">
    <property type="entry name" value="CHYMOTRYPSIN"/>
</dbReference>
<gene>
    <name evidence="6" type="ORF">CONCODRAFT_82635</name>
</gene>
<dbReference type="InterPro" id="IPR050430">
    <property type="entry name" value="Peptidase_S1"/>
</dbReference>
<proteinExistence type="inferred from homology"/>
<evidence type="ECO:0000256" key="4">
    <source>
        <dbReference type="SAM" id="SignalP"/>
    </source>
</evidence>
<dbReference type="InterPro" id="IPR001254">
    <property type="entry name" value="Trypsin_dom"/>
</dbReference>
<dbReference type="InterPro" id="IPR043504">
    <property type="entry name" value="Peptidase_S1_PA_chymotrypsin"/>
</dbReference>
<dbReference type="PROSITE" id="PS00134">
    <property type="entry name" value="TRYPSIN_HIS"/>
    <property type="match status" value="1"/>
</dbReference>
<dbReference type="PANTHER" id="PTHR24276">
    <property type="entry name" value="POLYSERASE-RELATED"/>
    <property type="match status" value="1"/>
</dbReference>
<keyword evidence="7" id="KW-1185">Reference proteome</keyword>
<evidence type="ECO:0000313" key="7">
    <source>
        <dbReference type="Proteomes" id="UP000070444"/>
    </source>
</evidence>
<dbReference type="SMART" id="SM00020">
    <property type="entry name" value="Tryp_SPc"/>
    <property type="match status" value="1"/>
</dbReference>
<evidence type="ECO:0000313" key="6">
    <source>
        <dbReference type="EMBL" id="KXN74857.1"/>
    </source>
</evidence>
<dbReference type="Pfam" id="PF00089">
    <property type="entry name" value="Trypsin"/>
    <property type="match status" value="1"/>
</dbReference>
<protein>
    <submittedName>
        <fullName evidence="6">Trypsin-like serine protease</fullName>
    </submittedName>
</protein>
<comment type="similarity">
    <text evidence="1">Belongs to the peptidase S1 family.</text>
</comment>
<dbReference type="PROSITE" id="PS50240">
    <property type="entry name" value="TRYPSIN_DOM"/>
    <property type="match status" value="1"/>
</dbReference>
<accession>A0A137PIN9</accession>
<dbReference type="GO" id="GO:0006508">
    <property type="term" value="P:proteolysis"/>
    <property type="evidence" value="ECO:0007669"/>
    <property type="project" value="UniProtKB-KW"/>
</dbReference>
<dbReference type="SUPFAM" id="SSF50494">
    <property type="entry name" value="Trypsin-like serine proteases"/>
    <property type="match status" value="1"/>
</dbReference>
<organism evidence="6 7">
    <name type="scientific">Conidiobolus coronatus (strain ATCC 28846 / CBS 209.66 / NRRL 28638)</name>
    <name type="common">Delacroixia coronata</name>
    <dbReference type="NCBI Taxonomy" id="796925"/>
    <lineage>
        <taxon>Eukaryota</taxon>
        <taxon>Fungi</taxon>
        <taxon>Fungi incertae sedis</taxon>
        <taxon>Zoopagomycota</taxon>
        <taxon>Entomophthoromycotina</taxon>
        <taxon>Entomophthoromycetes</taxon>
        <taxon>Entomophthorales</taxon>
        <taxon>Ancylistaceae</taxon>
        <taxon>Conidiobolus</taxon>
    </lineage>
</organism>
<dbReference type="EMBL" id="KQ964419">
    <property type="protein sequence ID" value="KXN74857.1"/>
    <property type="molecule type" value="Genomic_DNA"/>
</dbReference>